<evidence type="ECO:0000256" key="1">
    <source>
        <dbReference type="ARBA" id="ARBA00023015"/>
    </source>
</evidence>
<dbReference type="InterPro" id="IPR000524">
    <property type="entry name" value="Tscrpt_reg_HTH_GntR"/>
</dbReference>
<keyword evidence="3" id="KW-0804">Transcription</keyword>
<accession>A0ABD5AYM3</accession>
<dbReference type="GO" id="GO:0003677">
    <property type="term" value="F:DNA binding"/>
    <property type="evidence" value="ECO:0007669"/>
    <property type="project" value="UniProtKB-KW"/>
</dbReference>
<sequence>MLQGELAPGMVLPSMRELARQLDISLITTKRAYEDLEKEGYLCTYRGKGTYVNTFNTERLKERHLKMIEEMSQNLVKEAKTVHMPLEALTMMIRRLYK</sequence>
<dbReference type="EMBL" id="JAVGJF010000151">
    <property type="protein sequence ID" value="MDQ7176488.1"/>
    <property type="molecule type" value="Genomic_DNA"/>
</dbReference>
<reference evidence="5 6" key="1">
    <citation type="submission" date="2023-08" db="EMBL/GenBank/DDBJ databases">
        <title>Whole genome sequencing of Staphylococcus chromogenes NNSch 2386.</title>
        <authorList>
            <person name="Kropotov V.S."/>
            <person name="Boriskina E.V."/>
            <person name="Gordinskaya N.A."/>
            <person name="Shkurkina I.S."/>
            <person name="Kryazhev D.V."/>
            <person name="Alekseeva A.E."/>
            <person name="Makhova M.A."/>
        </authorList>
    </citation>
    <scope>NUCLEOTIDE SEQUENCE [LARGE SCALE GENOMIC DNA]</scope>
    <source>
        <strain evidence="5 6">NNSch 2386</strain>
    </source>
</reference>
<dbReference type="AlphaFoldDB" id="A0ABD5AYM3"/>
<dbReference type="RefSeq" id="WP_259336052.1">
    <property type="nucleotide sequence ID" value="NZ_CP046028.1"/>
</dbReference>
<gene>
    <name evidence="5" type="ORF">RCF65_10870</name>
</gene>
<evidence type="ECO:0000259" key="4">
    <source>
        <dbReference type="PROSITE" id="PS50949"/>
    </source>
</evidence>
<evidence type="ECO:0000256" key="3">
    <source>
        <dbReference type="ARBA" id="ARBA00023163"/>
    </source>
</evidence>
<dbReference type="Proteomes" id="UP001240157">
    <property type="component" value="Unassembled WGS sequence"/>
</dbReference>
<dbReference type="SUPFAM" id="SSF46785">
    <property type="entry name" value="Winged helix' DNA-binding domain"/>
    <property type="match status" value="1"/>
</dbReference>
<dbReference type="PANTHER" id="PTHR38445">
    <property type="entry name" value="HTH-TYPE TRANSCRIPTIONAL REPRESSOR YTRA"/>
    <property type="match status" value="1"/>
</dbReference>
<evidence type="ECO:0000256" key="2">
    <source>
        <dbReference type="ARBA" id="ARBA00023125"/>
    </source>
</evidence>
<dbReference type="InterPro" id="IPR036390">
    <property type="entry name" value="WH_DNA-bd_sf"/>
</dbReference>
<evidence type="ECO:0000313" key="5">
    <source>
        <dbReference type="EMBL" id="MDQ7176488.1"/>
    </source>
</evidence>
<dbReference type="Gene3D" id="1.10.10.10">
    <property type="entry name" value="Winged helix-like DNA-binding domain superfamily/Winged helix DNA-binding domain"/>
    <property type="match status" value="1"/>
</dbReference>
<feature type="domain" description="HTH gntR-type" evidence="4">
    <location>
        <begin position="1"/>
        <end position="55"/>
    </location>
</feature>
<name>A0ABD5AYM3_STACR</name>
<dbReference type="Pfam" id="PF00392">
    <property type="entry name" value="GntR"/>
    <property type="match status" value="1"/>
</dbReference>
<dbReference type="PANTHER" id="PTHR38445:SF7">
    <property type="entry name" value="GNTR-FAMILY TRANSCRIPTIONAL REGULATOR"/>
    <property type="match status" value="1"/>
</dbReference>
<comment type="caution">
    <text evidence="5">The sequence shown here is derived from an EMBL/GenBank/DDBJ whole genome shotgun (WGS) entry which is preliminary data.</text>
</comment>
<proteinExistence type="predicted"/>
<dbReference type="SMART" id="SM00345">
    <property type="entry name" value="HTH_GNTR"/>
    <property type="match status" value="1"/>
</dbReference>
<dbReference type="CDD" id="cd07377">
    <property type="entry name" value="WHTH_GntR"/>
    <property type="match status" value="1"/>
</dbReference>
<dbReference type="PROSITE" id="PS50949">
    <property type="entry name" value="HTH_GNTR"/>
    <property type="match status" value="1"/>
</dbReference>
<dbReference type="InterPro" id="IPR036388">
    <property type="entry name" value="WH-like_DNA-bd_sf"/>
</dbReference>
<evidence type="ECO:0000313" key="6">
    <source>
        <dbReference type="Proteomes" id="UP001240157"/>
    </source>
</evidence>
<protein>
    <submittedName>
        <fullName evidence="5">GntR family transcriptional regulator</fullName>
    </submittedName>
</protein>
<dbReference type="PRINTS" id="PR00035">
    <property type="entry name" value="HTHGNTR"/>
</dbReference>
<keyword evidence="1" id="KW-0805">Transcription regulation</keyword>
<organism evidence="5 6">
    <name type="scientific">Staphylococcus chromogenes</name>
    <name type="common">Staphylococcus hyicus subsp. chromogenes</name>
    <dbReference type="NCBI Taxonomy" id="46126"/>
    <lineage>
        <taxon>Bacteria</taxon>
        <taxon>Bacillati</taxon>
        <taxon>Bacillota</taxon>
        <taxon>Bacilli</taxon>
        <taxon>Bacillales</taxon>
        <taxon>Staphylococcaceae</taxon>
        <taxon>Staphylococcus</taxon>
    </lineage>
</organism>
<keyword evidence="2" id="KW-0238">DNA-binding</keyword>